<gene>
    <name evidence="1" type="ORF">TQ37_02220</name>
</gene>
<evidence type="ECO:0000313" key="1">
    <source>
        <dbReference type="EMBL" id="KKZ14090.1"/>
    </source>
</evidence>
<accession>A0A0G8AXS5</accession>
<protein>
    <submittedName>
        <fullName evidence="1">Uncharacterized protein</fullName>
    </submittedName>
</protein>
<reference evidence="1 2" key="1">
    <citation type="submission" date="2015-02" db="EMBL/GenBank/DDBJ databases">
        <authorList>
            <person name="Slaby B."/>
            <person name="Hentschel U."/>
        </authorList>
    </citation>
    <scope>NUCLEOTIDE SEQUENCE [LARGE SCALE GENOMIC DNA]</scope>
    <source>
        <strain evidence="1">15L</strain>
    </source>
</reference>
<comment type="caution">
    <text evidence="1">The sequence shown here is derived from an EMBL/GenBank/DDBJ whole genome shotgun (WGS) entry which is preliminary data.</text>
</comment>
<dbReference type="Proteomes" id="UP000035037">
    <property type="component" value="Unassembled WGS sequence"/>
</dbReference>
<sequence length="71" mass="7416">MMPRLAIFPEAPAPALILAASLLTAREEFKEVLATTGWPTGIVQRLQGQWKGARGNAHGKLPAGHGASAGQ</sequence>
<evidence type="ECO:0000313" key="2">
    <source>
        <dbReference type="Proteomes" id="UP000035037"/>
    </source>
</evidence>
<organism evidence="1 2">
    <name type="scientific">Candidatus Synechococcus spongiarum 15L</name>
    <dbReference type="NCBI Taxonomy" id="1608419"/>
    <lineage>
        <taxon>Bacteria</taxon>
        <taxon>Bacillati</taxon>
        <taxon>Cyanobacteriota</taxon>
        <taxon>Cyanophyceae</taxon>
        <taxon>Synechococcales</taxon>
        <taxon>Synechococcaceae</taxon>
        <taxon>Synechococcus</taxon>
    </lineage>
</organism>
<dbReference type="AlphaFoldDB" id="A0A0G8AXS5"/>
<dbReference type="EMBL" id="JYFQ01000050">
    <property type="protein sequence ID" value="KKZ14090.1"/>
    <property type="molecule type" value="Genomic_DNA"/>
</dbReference>
<name>A0A0G8AXS5_9SYNE</name>
<proteinExistence type="predicted"/>
<reference evidence="1 2" key="2">
    <citation type="submission" date="2015-05" db="EMBL/GenBank/DDBJ databases">
        <title>Lifestyle Evolution in Cyanobacterial Symbionts of Sponges.</title>
        <authorList>
            <person name="Burgsdorf I."/>
            <person name="Slaby B.M."/>
            <person name="Handley K.M."/>
            <person name="Haber M."/>
            <person name="Blom J."/>
            <person name="Marshall C.W."/>
            <person name="Gilbert J.A."/>
            <person name="Hentschel U."/>
            <person name="Steindler L."/>
        </authorList>
    </citation>
    <scope>NUCLEOTIDE SEQUENCE [LARGE SCALE GENOMIC DNA]</scope>
    <source>
        <strain evidence="1">15L</strain>
    </source>
</reference>